<sequence length="454" mass="49752">MPRTPNDRGKPWIAAAPDSWGRLHRVAAWVLLGNWAGGSTVPSRTLYPHQWSWDSAFIAIGLRHLSPRRAGRELETLFAAQWADGRVPHIVFNDSVPADAYFPGPDFWQAGVPGEAGLINTSGIIQPPVHALAAWEVHRTDPNDSLDRGFLHRLYPRLAAWHDYLLGPRDLGGSGLASIVHPWESGMDNSPCWDSPLARIAPADPGSYERRDLTHSDAADRPTDLDYGRYVRLCTDYRDHDYDDARTEHAFAVEDPCLNGLLAASEYALADIAAAIGKDPGFHRARAQAITAALLERLYDPESGLFRCRDLRADGADGSDALIGEGSVAGLVPLIVADLPEPVVRSLLDTLRGDNFALGRVHMVPSYDLTGSAFDPARYWRGPSWFNVGWLLHRGLRSYGATLDAKRLREDLLEAAGRTGFAEYVDPHTGDGRGIRSFSWTAATALDLIAEGAD</sequence>
<dbReference type="AlphaFoldDB" id="A0A4U0SLU2"/>
<dbReference type="PANTHER" id="PTHR10412:SF11">
    <property type="entry name" value="MANNOSYL-OLIGOSACCHARIDE GLUCOSIDASE"/>
    <property type="match status" value="1"/>
</dbReference>
<name>A0A4U0SLU2_9ACTN</name>
<dbReference type="InterPro" id="IPR004888">
    <property type="entry name" value="Glycoside_hydrolase_63"/>
</dbReference>
<dbReference type="Gene3D" id="1.50.10.10">
    <property type="match status" value="1"/>
</dbReference>
<comment type="similarity">
    <text evidence="1">Belongs to the glycosyl hydrolase 63 family.</text>
</comment>
<dbReference type="GO" id="GO:0004573">
    <property type="term" value="F:Glc3Man9GlcNAc2 oligosaccharide glucosidase activity"/>
    <property type="evidence" value="ECO:0007669"/>
    <property type="project" value="InterPro"/>
</dbReference>
<dbReference type="InterPro" id="IPR012341">
    <property type="entry name" value="6hp_glycosidase-like_sf"/>
</dbReference>
<evidence type="ECO:0000256" key="2">
    <source>
        <dbReference type="ARBA" id="ARBA00022801"/>
    </source>
</evidence>
<evidence type="ECO:0000313" key="6">
    <source>
        <dbReference type="Proteomes" id="UP000305778"/>
    </source>
</evidence>
<evidence type="ECO:0000259" key="4">
    <source>
        <dbReference type="Pfam" id="PF22422"/>
    </source>
</evidence>
<dbReference type="OrthoDB" id="9781878at2"/>
<dbReference type="GO" id="GO:0009311">
    <property type="term" value="P:oligosaccharide metabolic process"/>
    <property type="evidence" value="ECO:0007669"/>
    <property type="project" value="InterPro"/>
</dbReference>
<dbReference type="InterPro" id="IPR054491">
    <property type="entry name" value="MGH1-like_GH"/>
</dbReference>
<dbReference type="Pfam" id="PF22422">
    <property type="entry name" value="MGH1-like_GH"/>
    <property type="match status" value="1"/>
</dbReference>
<feature type="domain" description="Mannosylglycerate hydrolase MGH1-like glycoside hydrolase" evidence="4">
    <location>
        <begin position="47"/>
        <end position="441"/>
    </location>
</feature>
<comment type="caution">
    <text evidence="5">The sequence shown here is derived from an EMBL/GenBank/DDBJ whole genome shotgun (WGS) entry which is preliminary data.</text>
</comment>
<protein>
    <recommendedName>
        <fullName evidence="4">Mannosylglycerate hydrolase MGH1-like glycoside hydrolase domain-containing protein</fullName>
    </recommendedName>
</protein>
<evidence type="ECO:0000256" key="3">
    <source>
        <dbReference type="ARBA" id="ARBA00023295"/>
    </source>
</evidence>
<reference evidence="5 6" key="1">
    <citation type="submission" date="2019-04" db="EMBL/GenBank/DDBJ databases">
        <title>Streptomyces oryziradicis sp. nov., a novel actinomycete isolated from rhizosphere soil of rice (Oryza sativa L.).</title>
        <authorList>
            <person name="Li C."/>
        </authorList>
    </citation>
    <scope>NUCLEOTIDE SEQUENCE [LARGE SCALE GENOMIC DNA]</scope>
    <source>
        <strain evidence="5 6">NEAU-C40</strain>
    </source>
</reference>
<dbReference type="RefSeq" id="WP_136724279.1">
    <property type="nucleotide sequence ID" value="NZ_SUMC01000011.1"/>
</dbReference>
<evidence type="ECO:0000313" key="5">
    <source>
        <dbReference type="EMBL" id="TKA10880.1"/>
    </source>
</evidence>
<dbReference type="SUPFAM" id="SSF48208">
    <property type="entry name" value="Six-hairpin glycosidases"/>
    <property type="match status" value="1"/>
</dbReference>
<dbReference type="PANTHER" id="PTHR10412">
    <property type="entry name" value="MANNOSYL-OLIGOSACCHARIDE GLUCOSIDASE"/>
    <property type="match status" value="1"/>
</dbReference>
<keyword evidence="3" id="KW-0326">Glycosidase</keyword>
<proteinExistence type="inferred from homology"/>
<dbReference type="EMBL" id="SUMC01000011">
    <property type="protein sequence ID" value="TKA10880.1"/>
    <property type="molecule type" value="Genomic_DNA"/>
</dbReference>
<keyword evidence="6" id="KW-1185">Reference proteome</keyword>
<gene>
    <name evidence="5" type="ORF">FCI23_14735</name>
</gene>
<evidence type="ECO:0000256" key="1">
    <source>
        <dbReference type="ARBA" id="ARBA00010833"/>
    </source>
</evidence>
<organism evidence="5 6">
    <name type="scientific">Actinacidiphila oryziradicis</name>
    <dbReference type="NCBI Taxonomy" id="2571141"/>
    <lineage>
        <taxon>Bacteria</taxon>
        <taxon>Bacillati</taxon>
        <taxon>Actinomycetota</taxon>
        <taxon>Actinomycetes</taxon>
        <taxon>Kitasatosporales</taxon>
        <taxon>Streptomycetaceae</taxon>
        <taxon>Actinacidiphila</taxon>
    </lineage>
</organism>
<keyword evidence="2" id="KW-0378">Hydrolase</keyword>
<accession>A0A4U0SLU2</accession>
<dbReference type="InterPro" id="IPR008928">
    <property type="entry name" value="6-hairpin_glycosidase_sf"/>
</dbReference>
<dbReference type="Proteomes" id="UP000305778">
    <property type="component" value="Unassembled WGS sequence"/>
</dbReference>
<dbReference type="GO" id="GO:0006487">
    <property type="term" value="P:protein N-linked glycosylation"/>
    <property type="evidence" value="ECO:0007669"/>
    <property type="project" value="TreeGrafter"/>
</dbReference>